<dbReference type="GO" id="GO:0015627">
    <property type="term" value="C:type II protein secretion system complex"/>
    <property type="evidence" value="ECO:0007669"/>
    <property type="project" value="InterPro"/>
</dbReference>
<evidence type="ECO:0000259" key="12">
    <source>
        <dbReference type="Pfam" id="PF12019"/>
    </source>
</evidence>
<comment type="subcellular location">
    <subcellularLocation>
        <location evidence="1">Cell inner membrane</location>
        <topology evidence="1">Single-pass membrane protein</topology>
    </subcellularLocation>
</comment>
<reference evidence="13 14" key="1">
    <citation type="submission" date="2018-03" db="EMBL/GenBank/DDBJ databases">
        <title>Complete genome sequence and methylome analysis of Pseudomonas mendocina NEB 698.</title>
        <authorList>
            <person name="Morgan R.D."/>
        </authorList>
    </citation>
    <scope>NUCLEOTIDE SEQUENCE [LARGE SCALE GENOMIC DNA]</scope>
    <source>
        <strain evidence="13 14">NEB698</strain>
    </source>
</reference>
<protein>
    <recommendedName>
        <fullName evidence="2">Type II secretion system protein H</fullName>
    </recommendedName>
    <alternativeName>
        <fullName evidence="10">General secretion pathway protein H</fullName>
    </alternativeName>
</protein>
<organism evidence="13 14">
    <name type="scientific">Ectopseudomonas mendocina</name>
    <name type="common">Pseudomonas mendocina</name>
    <dbReference type="NCBI Taxonomy" id="300"/>
    <lineage>
        <taxon>Bacteria</taxon>
        <taxon>Pseudomonadati</taxon>
        <taxon>Pseudomonadota</taxon>
        <taxon>Gammaproteobacteria</taxon>
        <taxon>Pseudomonadales</taxon>
        <taxon>Pseudomonadaceae</taxon>
        <taxon>Ectopseudomonas</taxon>
    </lineage>
</organism>
<evidence type="ECO:0000256" key="10">
    <source>
        <dbReference type="ARBA" id="ARBA00030775"/>
    </source>
</evidence>
<dbReference type="AlphaFoldDB" id="A0A2R3QRC3"/>
<evidence type="ECO:0000256" key="11">
    <source>
        <dbReference type="SAM" id="Phobius"/>
    </source>
</evidence>
<evidence type="ECO:0000256" key="7">
    <source>
        <dbReference type="ARBA" id="ARBA00022989"/>
    </source>
</evidence>
<dbReference type="PROSITE" id="PS00409">
    <property type="entry name" value="PROKAR_NTER_METHYL"/>
    <property type="match status" value="1"/>
</dbReference>
<dbReference type="InterPro" id="IPR012902">
    <property type="entry name" value="N_methyl_site"/>
</dbReference>
<feature type="transmembrane region" description="Helical" evidence="11">
    <location>
        <begin position="6"/>
        <end position="30"/>
    </location>
</feature>
<dbReference type="NCBIfam" id="TIGR02532">
    <property type="entry name" value="IV_pilin_GFxxxE"/>
    <property type="match status" value="1"/>
</dbReference>
<keyword evidence="8 11" id="KW-0472">Membrane</keyword>
<dbReference type="Proteomes" id="UP000238327">
    <property type="component" value="Chromosome"/>
</dbReference>
<comment type="similarity">
    <text evidence="9">Belongs to the GSP H family.</text>
</comment>
<evidence type="ECO:0000256" key="6">
    <source>
        <dbReference type="ARBA" id="ARBA00022692"/>
    </source>
</evidence>
<dbReference type="Pfam" id="PF07963">
    <property type="entry name" value="N_methyl"/>
    <property type="match status" value="1"/>
</dbReference>
<dbReference type="SUPFAM" id="SSF54523">
    <property type="entry name" value="Pili subunits"/>
    <property type="match status" value="1"/>
</dbReference>
<dbReference type="RefSeq" id="WP_106739067.1">
    <property type="nucleotide sequence ID" value="NZ_CP027657.1"/>
</dbReference>
<dbReference type="InterPro" id="IPR045584">
    <property type="entry name" value="Pilin-like"/>
</dbReference>
<gene>
    <name evidence="13" type="ORF">C7A17_16660</name>
</gene>
<sequence length="139" mass="14289">MESSKGFTLIELMVVIALIAIVASIAVPSYQAMMEGGRQTSARNGLLGALQLARSEAVARNIAVSVTTVGSTWVVNDGTEDLRVIAIPNGVAADNVAITFQANGRPQAATSIDVGGRDIEVNAIGRASAAATHQQTTTP</sequence>
<keyword evidence="3" id="KW-1003">Cell membrane</keyword>
<proteinExistence type="inferred from homology"/>
<keyword evidence="7 11" id="KW-1133">Transmembrane helix</keyword>
<evidence type="ECO:0000256" key="3">
    <source>
        <dbReference type="ARBA" id="ARBA00022475"/>
    </source>
</evidence>
<dbReference type="GO" id="GO:0005886">
    <property type="term" value="C:plasma membrane"/>
    <property type="evidence" value="ECO:0007669"/>
    <property type="project" value="UniProtKB-SubCell"/>
</dbReference>
<accession>A0A2R3QRC3</accession>
<evidence type="ECO:0000313" key="13">
    <source>
        <dbReference type="EMBL" id="AVO54331.1"/>
    </source>
</evidence>
<evidence type="ECO:0000256" key="5">
    <source>
        <dbReference type="ARBA" id="ARBA00022519"/>
    </source>
</evidence>
<keyword evidence="4" id="KW-0488">Methylation</keyword>
<evidence type="ECO:0000256" key="4">
    <source>
        <dbReference type="ARBA" id="ARBA00022481"/>
    </source>
</evidence>
<evidence type="ECO:0000256" key="9">
    <source>
        <dbReference type="ARBA" id="ARBA00025772"/>
    </source>
</evidence>
<keyword evidence="5" id="KW-0997">Cell inner membrane</keyword>
<evidence type="ECO:0000256" key="2">
    <source>
        <dbReference type="ARBA" id="ARBA00021549"/>
    </source>
</evidence>
<dbReference type="OrthoDB" id="5739745at2"/>
<evidence type="ECO:0000256" key="8">
    <source>
        <dbReference type="ARBA" id="ARBA00023136"/>
    </source>
</evidence>
<name>A0A2R3QRC3_ECTME</name>
<dbReference type="InterPro" id="IPR022346">
    <property type="entry name" value="T2SS_GspH"/>
</dbReference>
<dbReference type="GO" id="GO:0015628">
    <property type="term" value="P:protein secretion by the type II secretion system"/>
    <property type="evidence" value="ECO:0007669"/>
    <property type="project" value="InterPro"/>
</dbReference>
<feature type="domain" description="General secretion pathway GspH" evidence="12">
    <location>
        <begin position="44"/>
        <end position="115"/>
    </location>
</feature>
<evidence type="ECO:0000313" key="14">
    <source>
        <dbReference type="Proteomes" id="UP000238327"/>
    </source>
</evidence>
<keyword evidence="6 11" id="KW-0812">Transmembrane</keyword>
<dbReference type="Pfam" id="PF12019">
    <property type="entry name" value="GspH"/>
    <property type="match status" value="1"/>
</dbReference>
<dbReference type="Gene3D" id="3.30.700.10">
    <property type="entry name" value="Glycoprotein, Type 4 Pilin"/>
    <property type="match status" value="1"/>
</dbReference>
<dbReference type="PANTHER" id="PTHR30093:SF41">
    <property type="entry name" value="TYPE II SECRETION SYSTEM PROTEIN H"/>
    <property type="match status" value="1"/>
</dbReference>
<dbReference type="PANTHER" id="PTHR30093">
    <property type="entry name" value="GENERAL SECRETION PATHWAY PROTEIN G"/>
    <property type="match status" value="1"/>
</dbReference>
<evidence type="ECO:0000256" key="1">
    <source>
        <dbReference type="ARBA" id="ARBA00004377"/>
    </source>
</evidence>
<dbReference type="EMBL" id="CP027657">
    <property type="protein sequence ID" value="AVO54331.1"/>
    <property type="molecule type" value="Genomic_DNA"/>
</dbReference>